<protein>
    <recommendedName>
        <fullName evidence="1">DNA2/NAM7 helicase-like C-terminal domain-containing protein</fullName>
    </recommendedName>
</protein>
<accession>D7E654</accession>
<dbReference type="Proteomes" id="UP000000391">
    <property type="component" value="Chromosome"/>
</dbReference>
<feature type="domain" description="DNA2/NAM7 helicase-like C-terminal" evidence="1">
    <location>
        <begin position="984"/>
        <end position="1203"/>
    </location>
</feature>
<dbReference type="AlphaFoldDB" id="D7E654"/>
<organism evidence="2 3">
    <name type="scientific">Methanohalobium evestigatum (strain ATCC BAA-1072 / DSM 3721 / NBRC 107634 / OCM 161 / Z-7303)</name>
    <dbReference type="NCBI Taxonomy" id="644295"/>
    <lineage>
        <taxon>Archaea</taxon>
        <taxon>Methanobacteriati</taxon>
        <taxon>Methanobacteriota</taxon>
        <taxon>Stenosarchaea group</taxon>
        <taxon>Methanomicrobia</taxon>
        <taxon>Methanosarcinales</taxon>
        <taxon>Methanosarcinaceae</taxon>
        <taxon>Methanohalobium</taxon>
    </lineage>
</organism>
<sequence>MTKSNLNPSLIARYFYHDCERYLRYHATPLDERNNEGIPKIEQDQNPIMRVLLKAGIEWEEEVITEKLVDNVIVPDGEGALNERAHTFDETLKIIKDIKSGHNIYQPTIHVPEQFLKKYNLSSDLCRFPPCRPDLIRLVENNGKYVLQIIDIKASEDITPSHRVQTALYSLMLQESLKEQGYDIEVDLKQAGIWLYEQDEPELFDLHFDIKMVEDFLRNHLPVILESPIDKLSWHLYHRCELCEFYRHCKSEAEKNESVSMIPYLSSNGKKYLCNDRLSVNSLSELESFLKNDDAENYLEDCGSLRNQKHKLLTTTQALKNNEPVLTGRVSLNLPINESVALFITIQNDPVSSRIYSIGYRRFKGKQVYENTSNEKIYIASYPDECTEIQKKFLIDLYDELKTLHDYNREREWTEQKSLQTYVFDSYELQLFYDLLNEFTKESEMAPIALRLLFYFQNTNLAGQVEHPPTEIKHPIVILTNEIDQLVSLPVPFSLRLPEISKVLQSPDFNYDFEPSDLFWFEQSNVMKSDTITMVWDGTRPEAVDWIKNELSKRLLATSSVLEGLRYIAKDKLITWSQKFKIPDSYYFENKELSQLSFITRYESYMTAMDIREKRSLPKPERIREGISVPVECMGLNIWRVTKPIDYTLFEKNEEFSHILVPDNEEGEKAQISFDDYTFRSEINDSRNTGVNFAIIDEKKVDPKDGKLKLLYLDVKYNKNQEHFNTGDKAVLHPRFTDFTSRRIMRKLSELDEQDDSGFLELIRTPQTFNKPMYEADNLLNEALCLSDSSGFTSSQMKAFEHMVKNRLTLVWGPPGTGKTYFLAKSVLNILKTWKNNGYRFHIAITASTHAAIENLLLKIQEISKDYDFDNLPVYKLKSAKTAPSKESLQVCQEYEVDDLLNFQHLVVGGTVNSLDKVGRKIPTIDMLIVDEASQVKPAEIALGMSIIDYGKRLVLAGDDLQLPPIINVDYPESDEGLPSLHDSIFSYLRRRDNENNPYTQQLLENWRMNKTLSRFSAETLYGLDYIPATDNIGLQKLELGTPLQANGLPDSYEKLLESIVDSEYPLTVCILENVQASVENEIEAEIVARLSVLLRNNLLSEDWRYYPNNEEGDRKFWKDGLFIVSPHHSQIKTIHNHLDSLRSWSHYPFVDTVDKMQGQETQAVIVSYGVSDVETALNEAEFIYSLNRLNVSVTRAKSKCVLFLPRPLLEPSVELLQNEDASNGLHHMLNLVDFCRKYGKEKSFDLDFGSRNGVNLTVLKASINFPFMKEFSFKIS</sequence>
<dbReference type="EMBL" id="CP002069">
    <property type="protein sequence ID" value="ADI73076.1"/>
    <property type="molecule type" value="Genomic_DNA"/>
</dbReference>
<dbReference type="GO" id="GO:0001147">
    <property type="term" value="F:transcription termination site sequence-specific DNA binding"/>
    <property type="evidence" value="ECO:0007669"/>
    <property type="project" value="TreeGrafter"/>
</dbReference>
<name>D7E654_METEZ</name>
<proteinExistence type="predicted"/>
<dbReference type="InterPro" id="IPR027417">
    <property type="entry name" value="P-loop_NTPase"/>
</dbReference>
<dbReference type="CDD" id="cd17934">
    <property type="entry name" value="DEXXQc_Upf1-like"/>
    <property type="match status" value="1"/>
</dbReference>
<keyword evidence="3" id="KW-1185">Reference proteome</keyword>
<dbReference type="PANTHER" id="PTHR10887">
    <property type="entry name" value="DNA2/NAM7 HELICASE FAMILY"/>
    <property type="match status" value="1"/>
</dbReference>
<dbReference type="GO" id="GO:0006369">
    <property type="term" value="P:termination of RNA polymerase II transcription"/>
    <property type="evidence" value="ECO:0007669"/>
    <property type="project" value="TreeGrafter"/>
</dbReference>
<reference evidence="2 3" key="1">
    <citation type="submission" date="2010-06" db="EMBL/GenBank/DDBJ databases">
        <title>Complete sequence chromosome of Methanohalobium evestigatum Z-7303.</title>
        <authorList>
            <consortium name="US DOE Joint Genome Institute"/>
            <person name="Lucas S."/>
            <person name="Copeland A."/>
            <person name="Lapidus A."/>
            <person name="Cheng J.-F."/>
            <person name="Bruce D."/>
            <person name="Goodwin L."/>
            <person name="Pitluck S."/>
            <person name="Saunders E."/>
            <person name="Detter J.C."/>
            <person name="Han C."/>
            <person name="Tapia R."/>
            <person name="Land M."/>
            <person name="Hauser L."/>
            <person name="Kyrpides N."/>
            <person name="Mikhailova N."/>
            <person name="Sieprawska-Lupa M."/>
            <person name="Whitman W.B."/>
            <person name="Anderson I."/>
            <person name="Woyke T."/>
        </authorList>
    </citation>
    <scope>NUCLEOTIDE SEQUENCE [LARGE SCALE GENOMIC DNA]</scope>
    <source>
        <strain evidence="3">ATCC BAA-1072 / DSM 3721 / NBRC 107634 / OCM 161 / Z-7303</strain>
    </source>
</reference>
<dbReference type="Pfam" id="PF13245">
    <property type="entry name" value="AAA_19"/>
    <property type="match status" value="1"/>
</dbReference>
<dbReference type="HOGENOM" id="CLU_004861_1_0_2"/>
<dbReference type="InterPro" id="IPR011604">
    <property type="entry name" value="PDDEXK-like_dom_sf"/>
</dbReference>
<dbReference type="RefSeq" id="WP_013193644.1">
    <property type="nucleotide sequence ID" value="NC_014253.1"/>
</dbReference>
<dbReference type="InterPro" id="IPR041679">
    <property type="entry name" value="DNA2/NAM7-like_C"/>
</dbReference>
<dbReference type="PANTHER" id="PTHR10887:SF495">
    <property type="entry name" value="HELICASE SENATAXIN ISOFORM X1-RELATED"/>
    <property type="match status" value="1"/>
</dbReference>
<gene>
    <name evidence="2" type="ordered locus">Metev_0145</name>
</gene>
<dbReference type="GeneID" id="9345756"/>
<dbReference type="InterPro" id="IPR045055">
    <property type="entry name" value="DNA2/NAM7-like"/>
</dbReference>
<dbReference type="STRING" id="644295.Metev_0145"/>
<dbReference type="OrthoDB" id="45637at2157"/>
<evidence type="ECO:0000313" key="3">
    <source>
        <dbReference type="Proteomes" id="UP000000391"/>
    </source>
</evidence>
<evidence type="ECO:0000313" key="2">
    <source>
        <dbReference type="EMBL" id="ADI73076.1"/>
    </source>
</evidence>
<evidence type="ECO:0000259" key="1">
    <source>
        <dbReference type="Pfam" id="PF13087"/>
    </source>
</evidence>
<dbReference type="SUPFAM" id="SSF52540">
    <property type="entry name" value="P-loop containing nucleoside triphosphate hydrolases"/>
    <property type="match status" value="1"/>
</dbReference>
<dbReference type="Gene3D" id="3.40.50.300">
    <property type="entry name" value="P-loop containing nucleotide triphosphate hydrolases"/>
    <property type="match status" value="2"/>
</dbReference>
<dbReference type="Gene3D" id="3.90.320.10">
    <property type="match status" value="1"/>
</dbReference>
<dbReference type="KEGG" id="mev:Metev_0145"/>
<dbReference type="Pfam" id="PF13087">
    <property type="entry name" value="AAA_12"/>
    <property type="match status" value="1"/>
</dbReference>